<dbReference type="PANTHER" id="PTHR42959:SF1">
    <property type="entry name" value="CARBAMOYLTRANSFERASE HYPF"/>
    <property type="match status" value="1"/>
</dbReference>
<protein>
    <recommendedName>
        <fullName evidence="8">Carbamoyltransferase</fullName>
        <ecNumber evidence="8">6.2.-.-</ecNumber>
    </recommendedName>
</protein>
<dbReference type="InterPro" id="IPR004421">
    <property type="entry name" value="Carbamoyltransferase_HypF"/>
</dbReference>
<sequence length="788" mass="84222">MITGGTPVPHAARATRSPPASSDDDDRLLEITGTVQGIGFRPFVARLAKELRIRGWVRNNPRGAALRIAGAPDRLDEFLLRLRAELPAAGKIDSLEQPPAGVRADLPPCPAAGFEIIASATTEPPTSAVTPDLAICADCLAELGSPRDRRHGYPFINCTHCGPRYTILRALPYDRPNTTMAEFVMCHDCAREYGDPRNRRHHAQPNACSVCGPHVTLEDPPGKKLAERDEAIAAAAASLLHGNIVAVKGIGGFHLLADGTNETAVAELRRRKHREEKPLAVMFPSLAAVREMAELSEEEERQLTSAAAPIVLVRRRPGAALAVSIAPGNPCVGAFLPYTPLHKLLLDACARPLVATSGNLAEEPLCTGNVEARERLGRIADLFLTHNRAIARPIDDSVIRVARDGPVLLRRARGFAPTPLPLPADCRCRPPLLCVGGELKSTIAVTTDTNLVLSPHIGDLESPLARAAFRHTIDLFRSLHELTFRAVGCDAHPDYASTIFAESLGLPVVRVQHHLAHLLACLLEHGGGPERVLGVAWDGTGYGSDGTIWGGEFIVVDRRAHTARRVGHLRPFRLPGGEAAIRAPWRTALGLLHALSPDASTALNTLPNTPEAQQVRALLDGGRHAPITTSAGRLFDGVAAMLGLRQQVTFEGQAAMDVEAIATDAEPNITGWPMPIGTSEQTGRLELDWRPALAALTRELAHTPVPTLAARFHATLAAGIAALAERVGIEDVVLSGGCFQNVRLLELTTAALQAKGFRVLRHRMLPPNDGGIAAGQALGALWGITSVE</sequence>
<dbReference type="eggNOG" id="COG0068">
    <property type="taxonomic scope" value="Bacteria"/>
</dbReference>
<dbReference type="PIRSF" id="PIRSF006256">
    <property type="entry name" value="CMPcnvr_hdrg_mat"/>
    <property type="match status" value="1"/>
</dbReference>
<dbReference type="Pfam" id="PF22521">
    <property type="entry name" value="HypF_C_2"/>
    <property type="match status" value="1"/>
</dbReference>
<keyword evidence="6" id="KW-0862">Zinc</keyword>
<dbReference type="GO" id="GO:0008270">
    <property type="term" value="F:zinc ion binding"/>
    <property type="evidence" value="ECO:0007669"/>
    <property type="project" value="UniProtKB-KW"/>
</dbReference>
<dbReference type="Gene3D" id="3.90.870.50">
    <property type="match status" value="1"/>
</dbReference>
<dbReference type="Gene3D" id="3.30.110.120">
    <property type="match status" value="1"/>
</dbReference>
<dbReference type="Pfam" id="PF01300">
    <property type="entry name" value="Sua5_yciO_yrdC"/>
    <property type="match status" value="1"/>
</dbReference>
<feature type="region of interest" description="Disordered" evidence="10">
    <location>
        <begin position="1"/>
        <end position="26"/>
    </location>
</feature>
<dbReference type="SUPFAM" id="SSF54975">
    <property type="entry name" value="Acylphosphatase/BLUF domain-like"/>
    <property type="match status" value="1"/>
</dbReference>
<dbReference type="OrthoDB" id="9808093at2"/>
<keyword evidence="4" id="KW-0479">Metal-binding</keyword>
<comment type="similarity">
    <text evidence="2 8">Belongs to the carbamoyltransferase HypF family.</text>
</comment>
<dbReference type="Gene3D" id="3.30.420.40">
    <property type="match status" value="1"/>
</dbReference>
<dbReference type="Pfam" id="PF17788">
    <property type="entry name" value="HypF_C"/>
    <property type="match status" value="1"/>
</dbReference>
<dbReference type="InterPro" id="IPR036046">
    <property type="entry name" value="Acylphosphatase-like_dom_sf"/>
</dbReference>
<feature type="domain" description="YrdC-like" evidence="12">
    <location>
        <begin position="229"/>
        <end position="414"/>
    </location>
</feature>
<evidence type="ECO:0000256" key="4">
    <source>
        <dbReference type="ARBA" id="ARBA00022723"/>
    </source>
</evidence>
<name>B1ZQ64_OPITP</name>
<dbReference type="InterPro" id="IPR041440">
    <property type="entry name" value="HypF_C"/>
</dbReference>
<accession>B1ZQ64</accession>
<dbReference type="SUPFAM" id="SSF53067">
    <property type="entry name" value="Actin-like ATPase domain"/>
    <property type="match status" value="1"/>
</dbReference>
<dbReference type="GO" id="GO:0051604">
    <property type="term" value="P:protein maturation"/>
    <property type="evidence" value="ECO:0007669"/>
    <property type="project" value="TreeGrafter"/>
</dbReference>
<evidence type="ECO:0000256" key="1">
    <source>
        <dbReference type="ARBA" id="ARBA00004711"/>
    </source>
</evidence>
<dbReference type="PROSITE" id="PS51160">
    <property type="entry name" value="ACYLPHOSPHATASE_3"/>
    <property type="match status" value="1"/>
</dbReference>
<dbReference type="KEGG" id="ote:Oter_4514"/>
<dbReference type="InterPro" id="IPR011125">
    <property type="entry name" value="Znf_HypF"/>
</dbReference>
<evidence type="ECO:0000256" key="6">
    <source>
        <dbReference type="ARBA" id="ARBA00022833"/>
    </source>
</evidence>
<dbReference type="PANTHER" id="PTHR42959">
    <property type="entry name" value="CARBAMOYLTRANSFERASE"/>
    <property type="match status" value="1"/>
</dbReference>
<feature type="active site" evidence="9">
    <location>
        <position position="59"/>
    </location>
</feature>
<dbReference type="InterPro" id="IPR051060">
    <property type="entry name" value="Carbamoyltrans_HypF-like"/>
</dbReference>
<proteinExistence type="inferred from homology"/>
<dbReference type="InterPro" id="IPR043129">
    <property type="entry name" value="ATPase_NBD"/>
</dbReference>
<dbReference type="AlphaFoldDB" id="B1ZQ64"/>
<dbReference type="UniPathway" id="UPA00335"/>
<gene>
    <name evidence="13" type="ordered locus">Oter_4514</name>
</gene>
<comment type="catalytic activity">
    <reaction evidence="7">
        <text>C-terminal L-cysteinyl-[HypE protein] + carbamoyl phosphate + ATP + H2O = C-terminal S-carboxamide-L-cysteinyl-[HypE protein] + AMP + phosphate + diphosphate + H(+)</text>
        <dbReference type="Rhea" id="RHEA:55636"/>
        <dbReference type="Rhea" id="RHEA-COMP:14247"/>
        <dbReference type="Rhea" id="RHEA-COMP:14392"/>
        <dbReference type="ChEBI" id="CHEBI:15377"/>
        <dbReference type="ChEBI" id="CHEBI:15378"/>
        <dbReference type="ChEBI" id="CHEBI:30616"/>
        <dbReference type="ChEBI" id="CHEBI:33019"/>
        <dbReference type="ChEBI" id="CHEBI:43474"/>
        <dbReference type="ChEBI" id="CHEBI:58228"/>
        <dbReference type="ChEBI" id="CHEBI:76913"/>
        <dbReference type="ChEBI" id="CHEBI:139126"/>
        <dbReference type="ChEBI" id="CHEBI:456215"/>
    </reaction>
</comment>
<evidence type="ECO:0000259" key="11">
    <source>
        <dbReference type="PROSITE" id="PS51160"/>
    </source>
</evidence>
<keyword evidence="5" id="KW-0863">Zinc-finger</keyword>
<dbReference type="NCBIfam" id="TIGR00143">
    <property type="entry name" value="hypF"/>
    <property type="match status" value="1"/>
</dbReference>
<dbReference type="GO" id="GO:0003998">
    <property type="term" value="F:acylphosphatase activity"/>
    <property type="evidence" value="ECO:0007669"/>
    <property type="project" value="UniProtKB-EC"/>
</dbReference>
<evidence type="ECO:0000256" key="2">
    <source>
        <dbReference type="ARBA" id="ARBA00008097"/>
    </source>
</evidence>
<dbReference type="Pfam" id="PF00708">
    <property type="entry name" value="Acylphosphatase"/>
    <property type="match status" value="1"/>
</dbReference>
<keyword evidence="9" id="KW-0378">Hydrolase</keyword>
<feature type="compositionally biased region" description="Low complexity" evidence="10">
    <location>
        <begin position="11"/>
        <end position="21"/>
    </location>
</feature>
<dbReference type="GO" id="GO:0016743">
    <property type="term" value="F:carboxyl- or carbamoyltransferase activity"/>
    <property type="evidence" value="ECO:0007669"/>
    <property type="project" value="UniProtKB-UniRule"/>
</dbReference>
<dbReference type="InterPro" id="IPR017945">
    <property type="entry name" value="DHBP_synth_RibB-like_a/b_dom"/>
</dbReference>
<feature type="domain" description="Acylphosphatase-like" evidence="11">
    <location>
        <begin position="26"/>
        <end position="118"/>
    </location>
</feature>
<evidence type="ECO:0000256" key="9">
    <source>
        <dbReference type="PROSITE-ProRule" id="PRU00520"/>
    </source>
</evidence>
<keyword evidence="3" id="KW-0436">Ligase</keyword>
<keyword evidence="14" id="KW-1185">Reference proteome</keyword>
<evidence type="ECO:0000259" key="12">
    <source>
        <dbReference type="PROSITE" id="PS51163"/>
    </source>
</evidence>
<dbReference type="GO" id="GO:0016874">
    <property type="term" value="F:ligase activity"/>
    <property type="evidence" value="ECO:0007669"/>
    <property type="project" value="UniProtKB-UniRule"/>
</dbReference>
<dbReference type="Proteomes" id="UP000007013">
    <property type="component" value="Chromosome"/>
</dbReference>
<dbReference type="EC" id="6.2.-.-" evidence="8"/>
<dbReference type="InterPro" id="IPR006070">
    <property type="entry name" value="Sua5-like_dom"/>
</dbReference>
<evidence type="ECO:0000256" key="3">
    <source>
        <dbReference type="ARBA" id="ARBA00022598"/>
    </source>
</evidence>
<evidence type="ECO:0000256" key="5">
    <source>
        <dbReference type="ARBA" id="ARBA00022771"/>
    </source>
</evidence>
<evidence type="ECO:0000256" key="8">
    <source>
        <dbReference type="PIRNR" id="PIRNR006256"/>
    </source>
</evidence>
<evidence type="ECO:0000313" key="13">
    <source>
        <dbReference type="EMBL" id="ACB77785.1"/>
    </source>
</evidence>
<dbReference type="STRING" id="452637.Oter_4514"/>
<dbReference type="InterPro" id="IPR001792">
    <property type="entry name" value="Acylphosphatase-like_dom"/>
</dbReference>
<evidence type="ECO:0000256" key="7">
    <source>
        <dbReference type="ARBA" id="ARBA00048220"/>
    </source>
</evidence>
<comment type="pathway">
    <text evidence="1">Protein modification; [NiFe] hydrogenase maturation.</text>
</comment>
<reference evidence="13 14" key="1">
    <citation type="journal article" date="2011" name="J. Bacteriol.">
        <title>Genome sequence of the verrucomicrobium Opitutus terrae PB90-1, an abundant inhabitant of rice paddy soil ecosystems.</title>
        <authorList>
            <person name="van Passel M.W."/>
            <person name="Kant R."/>
            <person name="Palva A."/>
            <person name="Copeland A."/>
            <person name="Lucas S."/>
            <person name="Lapidus A."/>
            <person name="Glavina del Rio T."/>
            <person name="Pitluck S."/>
            <person name="Goltsman E."/>
            <person name="Clum A."/>
            <person name="Sun H."/>
            <person name="Schmutz J."/>
            <person name="Larimer F.W."/>
            <person name="Land M.L."/>
            <person name="Hauser L."/>
            <person name="Kyrpides N."/>
            <person name="Mikhailova N."/>
            <person name="Richardson P.P."/>
            <person name="Janssen P.H."/>
            <person name="de Vos W.M."/>
            <person name="Smidt H."/>
        </authorList>
    </citation>
    <scope>NUCLEOTIDE SEQUENCE [LARGE SCALE GENOMIC DNA]</scope>
    <source>
        <strain evidence="14">DSM 11246 / JCM 15787 / PB90-1</strain>
    </source>
</reference>
<dbReference type="PROSITE" id="PS51163">
    <property type="entry name" value="YRDC"/>
    <property type="match status" value="1"/>
</dbReference>
<dbReference type="Pfam" id="PF07503">
    <property type="entry name" value="zf-HYPF"/>
    <property type="match status" value="2"/>
</dbReference>
<dbReference type="GO" id="GO:0003725">
    <property type="term" value="F:double-stranded RNA binding"/>
    <property type="evidence" value="ECO:0007669"/>
    <property type="project" value="InterPro"/>
</dbReference>
<dbReference type="InterPro" id="IPR055128">
    <property type="entry name" value="HypF_C_2"/>
</dbReference>
<comment type="catalytic activity">
    <reaction evidence="9">
        <text>an acyl phosphate + H2O = a carboxylate + phosphate + H(+)</text>
        <dbReference type="Rhea" id="RHEA:14965"/>
        <dbReference type="ChEBI" id="CHEBI:15377"/>
        <dbReference type="ChEBI" id="CHEBI:15378"/>
        <dbReference type="ChEBI" id="CHEBI:29067"/>
        <dbReference type="ChEBI" id="CHEBI:43474"/>
        <dbReference type="ChEBI" id="CHEBI:59918"/>
        <dbReference type="EC" id="3.6.1.7"/>
    </reaction>
</comment>
<evidence type="ECO:0000256" key="10">
    <source>
        <dbReference type="SAM" id="MobiDB-lite"/>
    </source>
</evidence>
<feature type="active site" evidence="9">
    <location>
        <position position="41"/>
    </location>
</feature>
<dbReference type="Gene3D" id="3.30.420.360">
    <property type="match status" value="1"/>
</dbReference>
<dbReference type="SUPFAM" id="SSF55821">
    <property type="entry name" value="YrdC/RibB"/>
    <property type="match status" value="1"/>
</dbReference>
<organism evidence="13 14">
    <name type="scientific">Opitutus terrae (strain DSM 11246 / JCM 15787 / PB90-1)</name>
    <dbReference type="NCBI Taxonomy" id="452637"/>
    <lineage>
        <taxon>Bacteria</taxon>
        <taxon>Pseudomonadati</taxon>
        <taxon>Verrucomicrobiota</taxon>
        <taxon>Opitutia</taxon>
        <taxon>Opitutales</taxon>
        <taxon>Opitutaceae</taxon>
        <taxon>Opitutus</taxon>
    </lineage>
</organism>
<dbReference type="HOGENOM" id="CLU_009164_0_0_0"/>
<evidence type="ECO:0000313" key="14">
    <source>
        <dbReference type="Proteomes" id="UP000007013"/>
    </source>
</evidence>
<dbReference type="EMBL" id="CP001032">
    <property type="protein sequence ID" value="ACB77785.1"/>
    <property type="molecule type" value="Genomic_DNA"/>
</dbReference>